<dbReference type="Proteomes" id="UP000727993">
    <property type="component" value="Unassembled WGS sequence"/>
</dbReference>
<evidence type="ECO:0000313" key="4">
    <source>
        <dbReference type="EMBL" id="MBK9298461.1"/>
    </source>
</evidence>
<dbReference type="InterPro" id="IPR013785">
    <property type="entry name" value="Aldolase_TIM"/>
</dbReference>
<keyword evidence="2" id="KW-0479">Metal-binding</keyword>
<keyword evidence="2" id="KW-0408">Iron</keyword>
<dbReference type="CDD" id="cd21120">
    <property type="entry name" value="SPASM_anSME"/>
    <property type="match status" value="1"/>
</dbReference>
<evidence type="ECO:0000259" key="3">
    <source>
        <dbReference type="Pfam" id="PF13186"/>
    </source>
</evidence>
<name>A0A936NGC2_9ACTN</name>
<proteinExistence type="predicted"/>
<dbReference type="EMBL" id="JADJZA010000009">
    <property type="protein sequence ID" value="MBK9298461.1"/>
    <property type="molecule type" value="Genomic_DNA"/>
</dbReference>
<dbReference type="AlphaFoldDB" id="A0A936NGC2"/>
<comment type="caution">
    <text evidence="4">The sequence shown here is derived from an EMBL/GenBank/DDBJ whole genome shotgun (WGS) entry which is preliminary data.</text>
</comment>
<gene>
    <name evidence="4" type="ORF">IPN02_16875</name>
</gene>
<evidence type="ECO:0000256" key="1">
    <source>
        <dbReference type="ARBA" id="ARBA00001966"/>
    </source>
</evidence>
<dbReference type="SUPFAM" id="SSF102114">
    <property type="entry name" value="Radical SAM enzymes"/>
    <property type="match status" value="1"/>
</dbReference>
<dbReference type="InterPro" id="IPR023867">
    <property type="entry name" value="Sulphatase_maturase_rSAM"/>
</dbReference>
<dbReference type="GO" id="GO:0051539">
    <property type="term" value="F:4 iron, 4 sulfur cluster binding"/>
    <property type="evidence" value="ECO:0007669"/>
    <property type="project" value="UniProtKB-KW"/>
</dbReference>
<dbReference type="InterPro" id="IPR047207">
    <property type="entry name" value="SPASM_anSME"/>
</dbReference>
<evidence type="ECO:0000313" key="5">
    <source>
        <dbReference type="Proteomes" id="UP000727993"/>
    </source>
</evidence>
<reference evidence="4 5" key="1">
    <citation type="submission" date="2020-10" db="EMBL/GenBank/DDBJ databases">
        <title>Connecting structure to function with the recovery of over 1000 high-quality activated sludge metagenome-assembled genomes encoding full-length rRNA genes using long-read sequencing.</title>
        <authorList>
            <person name="Singleton C.M."/>
            <person name="Petriglieri F."/>
            <person name="Kristensen J.M."/>
            <person name="Kirkegaard R.H."/>
            <person name="Michaelsen T.Y."/>
            <person name="Andersen M.H."/>
            <person name="Karst S.M."/>
            <person name="Dueholm M.S."/>
            <person name="Nielsen P.H."/>
            <person name="Albertsen M."/>
        </authorList>
    </citation>
    <scope>NUCLEOTIDE SEQUENCE [LARGE SCALE GENOMIC DNA]</scope>
    <source>
        <strain evidence="4">Lyne_18-Q3-R50-59_MAXAC.006</strain>
    </source>
</reference>
<protein>
    <submittedName>
        <fullName evidence="4">SPASM domain-containing protein</fullName>
    </submittedName>
</protein>
<feature type="domain" description="4Fe4S-binding SPASM" evidence="3">
    <location>
        <begin position="149"/>
        <end position="208"/>
    </location>
</feature>
<comment type="cofactor">
    <cofactor evidence="1">
        <name>[4Fe-4S] cluster</name>
        <dbReference type="ChEBI" id="CHEBI:49883"/>
    </cofactor>
</comment>
<keyword evidence="2" id="KW-0004">4Fe-4S</keyword>
<dbReference type="PANTHER" id="PTHR43273:SF3">
    <property type="entry name" value="ANAEROBIC SULFATASE-MATURATING ENZYME HOMOLOG ASLB-RELATED"/>
    <property type="match status" value="1"/>
</dbReference>
<dbReference type="InterPro" id="IPR058240">
    <property type="entry name" value="rSAM_sf"/>
</dbReference>
<dbReference type="Pfam" id="PF13186">
    <property type="entry name" value="SPASM"/>
    <property type="match status" value="1"/>
</dbReference>
<keyword evidence="2" id="KW-0411">Iron-sulfur</keyword>
<dbReference type="Gene3D" id="3.20.20.70">
    <property type="entry name" value="Aldolase class I"/>
    <property type="match status" value="1"/>
</dbReference>
<dbReference type="InterPro" id="IPR023885">
    <property type="entry name" value="4Fe4S-binding_SPASM_dom"/>
</dbReference>
<dbReference type="GO" id="GO:0016491">
    <property type="term" value="F:oxidoreductase activity"/>
    <property type="evidence" value="ECO:0007669"/>
    <property type="project" value="InterPro"/>
</dbReference>
<evidence type="ECO:0000256" key="2">
    <source>
        <dbReference type="ARBA" id="ARBA00022485"/>
    </source>
</evidence>
<dbReference type="NCBIfam" id="TIGR04085">
    <property type="entry name" value="rSAM_more_4Fe4S"/>
    <property type="match status" value="1"/>
</dbReference>
<organism evidence="4 5">
    <name type="scientific">Candidatus Neomicrothrix subdominans</name>
    <dbReference type="NCBI Taxonomy" id="2954438"/>
    <lineage>
        <taxon>Bacteria</taxon>
        <taxon>Bacillati</taxon>
        <taxon>Actinomycetota</taxon>
        <taxon>Acidimicrobiia</taxon>
        <taxon>Acidimicrobiales</taxon>
        <taxon>Microthrixaceae</taxon>
        <taxon>Candidatus Neomicrothrix</taxon>
    </lineage>
</organism>
<dbReference type="PANTHER" id="PTHR43273">
    <property type="entry name" value="ANAEROBIC SULFATASE-MATURATING ENZYME HOMOLOG ASLB-RELATED"/>
    <property type="match status" value="1"/>
</dbReference>
<sequence>MGISIDGPSELHDRYRVDKRGQATSAKVLRGLELLRAHRVDVNVLCTVNAANQYHPLDVYRYFRDVLGIEHIQFIPIVERDNDTGFQEGDVVTDRSVDPTAWGEFLATIFDEWVGRDVGKVFVQMFDSALASWLDLPSSMCLFRETCGDALALEHNGDLYSCDHFVEPAHLLGNIATTTMVELVASPKQRAFGRAKADTLPAYCRRCEVRFACNGECPKNRFTLSPDGEPGLNYLCAGYRHYFNHIDGPMRTMANLLRAGRYADEVMEVLPGA</sequence>
<accession>A0A936NGC2</accession>